<keyword evidence="2" id="KW-1185">Reference proteome</keyword>
<sequence length="68" mass="8058">MTVWINLKLNKTNEMQALYDLIFIKILLFFKGYKACLPQEGLHERKFFAFFYVFSSVQKIAQLSSFVV</sequence>
<evidence type="ECO:0000313" key="2">
    <source>
        <dbReference type="Proteomes" id="UP000199226"/>
    </source>
</evidence>
<dbReference type="EMBL" id="FNHH01000012">
    <property type="protein sequence ID" value="SDM44706.1"/>
    <property type="molecule type" value="Genomic_DNA"/>
</dbReference>
<proteinExistence type="predicted"/>
<dbReference type="STRING" id="990371.SAMN05421813_11278"/>
<dbReference type="AlphaFoldDB" id="A0A1G9TAM8"/>
<gene>
    <name evidence="1" type="ORF">SAMN05421813_11278</name>
</gene>
<name>A0A1G9TAM8_9SPHI</name>
<organism evidence="1 2">
    <name type="scientific">Daejeonella rubra</name>
    <dbReference type="NCBI Taxonomy" id="990371"/>
    <lineage>
        <taxon>Bacteria</taxon>
        <taxon>Pseudomonadati</taxon>
        <taxon>Bacteroidota</taxon>
        <taxon>Sphingobacteriia</taxon>
        <taxon>Sphingobacteriales</taxon>
        <taxon>Sphingobacteriaceae</taxon>
        <taxon>Daejeonella</taxon>
    </lineage>
</organism>
<reference evidence="2" key="1">
    <citation type="submission" date="2016-10" db="EMBL/GenBank/DDBJ databases">
        <authorList>
            <person name="Varghese N."/>
            <person name="Submissions S."/>
        </authorList>
    </citation>
    <scope>NUCLEOTIDE SEQUENCE [LARGE SCALE GENOMIC DNA]</scope>
    <source>
        <strain evidence="2">DSM 24536</strain>
    </source>
</reference>
<protein>
    <submittedName>
        <fullName evidence="1">Uncharacterized protein</fullName>
    </submittedName>
</protein>
<dbReference type="Proteomes" id="UP000199226">
    <property type="component" value="Unassembled WGS sequence"/>
</dbReference>
<evidence type="ECO:0000313" key="1">
    <source>
        <dbReference type="EMBL" id="SDM44706.1"/>
    </source>
</evidence>
<accession>A0A1G9TAM8</accession>